<name>A0AA39GK40_SARSR</name>
<accession>A0AA39GK40</accession>
<feature type="transmembrane region" description="Helical" evidence="2">
    <location>
        <begin position="125"/>
        <end position="143"/>
    </location>
</feature>
<evidence type="ECO:0000313" key="5">
    <source>
        <dbReference type="Proteomes" id="UP001175261"/>
    </source>
</evidence>
<keyword evidence="2" id="KW-1133">Transmembrane helix</keyword>
<evidence type="ECO:0000313" key="4">
    <source>
        <dbReference type="EMBL" id="KAK0387477.1"/>
    </source>
</evidence>
<dbReference type="Proteomes" id="UP001175261">
    <property type="component" value="Unassembled WGS sequence"/>
</dbReference>
<feature type="chain" id="PRO_5041250219" evidence="3">
    <location>
        <begin position="22"/>
        <end position="144"/>
    </location>
</feature>
<keyword evidence="2" id="KW-0812">Transmembrane</keyword>
<evidence type="ECO:0000256" key="3">
    <source>
        <dbReference type="SAM" id="SignalP"/>
    </source>
</evidence>
<keyword evidence="5" id="KW-1185">Reference proteome</keyword>
<protein>
    <submittedName>
        <fullName evidence="4">Uncharacterized protein</fullName>
    </submittedName>
</protein>
<dbReference type="AlphaFoldDB" id="A0AA39GK40"/>
<reference evidence="4" key="1">
    <citation type="submission" date="2022-10" db="EMBL/GenBank/DDBJ databases">
        <title>Determination and structural analysis of whole genome sequence of Sarocladium strictum F4-1.</title>
        <authorList>
            <person name="Hu L."/>
            <person name="Jiang Y."/>
        </authorList>
    </citation>
    <scope>NUCLEOTIDE SEQUENCE</scope>
    <source>
        <strain evidence="4">F4-1</strain>
    </source>
</reference>
<evidence type="ECO:0000256" key="1">
    <source>
        <dbReference type="SAM" id="MobiDB-lite"/>
    </source>
</evidence>
<organism evidence="4 5">
    <name type="scientific">Sarocladium strictum</name>
    <name type="common">Black bundle disease fungus</name>
    <name type="synonym">Acremonium strictum</name>
    <dbReference type="NCBI Taxonomy" id="5046"/>
    <lineage>
        <taxon>Eukaryota</taxon>
        <taxon>Fungi</taxon>
        <taxon>Dikarya</taxon>
        <taxon>Ascomycota</taxon>
        <taxon>Pezizomycotina</taxon>
        <taxon>Sordariomycetes</taxon>
        <taxon>Hypocreomycetidae</taxon>
        <taxon>Hypocreales</taxon>
        <taxon>Sarocladiaceae</taxon>
        <taxon>Sarocladium</taxon>
    </lineage>
</organism>
<keyword evidence="2" id="KW-0472">Membrane</keyword>
<proteinExistence type="predicted"/>
<comment type="caution">
    <text evidence="4">The sequence shown here is derived from an EMBL/GenBank/DDBJ whole genome shotgun (WGS) entry which is preliminary data.</text>
</comment>
<feature type="signal peptide" evidence="3">
    <location>
        <begin position="1"/>
        <end position="21"/>
    </location>
</feature>
<evidence type="ECO:0000256" key="2">
    <source>
        <dbReference type="SAM" id="Phobius"/>
    </source>
</evidence>
<sequence length="144" mass="15131">MMNTLLQGLLAILLFSNICLSAAVPAVPTSTSTYPPVPARPTATGKVMGTGTTKPHLARDPRGVEGIPPYTAIVTAAPNNDAALASQGWYQTTYYECRTRGGEEHCGWHVPVRQMAGGQRAIERGGMVCTVIAVVLGIVIIGLV</sequence>
<keyword evidence="3" id="KW-0732">Signal</keyword>
<dbReference type="EMBL" id="JAPDFR010000004">
    <property type="protein sequence ID" value="KAK0387477.1"/>
    <property type="molecule type" value="Genomic_DNA"/>
</dbReference>
<gene>
    <name evidence="4" type="ORF">NLU13_5789</name>
</gene>
<feature type="region of interest" description="Disordered" evidence="1">
    <location>
        <begin position="28"/>
        <end position="61"/>
    </location>
</feature>